<evidence type="ECO:0000313" key="2">
    <source>
        <dbReference type="EMBL" id="KAK3769206.1"/>
    </source>
</evidence>
<feature type="compositionally biased region" description="Basic and acidic residues" evidence="1">
    <location>
        <begin position="92"/>
        <end position="114"/>
    </location>
</feature>
<dbReference type="EMBL" id="JAWDGP010003957">
    <property type="protein sequence ID" value="KAK3769206.1"/>
    <property type="molecule type" value="Genomic_DNA"/>
</dbReference>
<dbReference type="AlphaFoldDB" id="A0AAE0ZHX3"/>
<protein>
    <submittedName>
        <fullName evidence="2">Uncharacterized protein</fullName>
    </submittedName>
</protein>
<name>A0AAE0ZHX3_9GAST</name>
<feature type="region of interest" description="Disordered" evidence="1">
    <location>
        <begin position="33"/>
        <end position="127"/>
    </location>
</feature>
<feature type="compositionally biased region" description="Polar residues" evidence="1">
    <location>
        <begin position="118"/>
        <end position="127"/>
    </location>
</feature>
<evidence type="ECO:0000256" key="1">
    <source>
        <dbReference type="SAM" id="MobiDB-lite"/>
    </source>
</evidence>
<feature type="compositionally biased region" description="Basic and acidic residues" evidence="1">
    <location>
        <begin position="33"/>
        <end position="53"/>
    </location>
</feature>
<reference evidence="2" key="1">
    <citation type="journal article" date="2023" name="G3 (Bethesda)">
        <title>A reference genome for the long-term kleptoplast-retaining sea slug Elysia crispata morphotype clarki.</title>
        <authorList>
            <person name="Eastman K.E."/>
            <person name="Pendleton A.L."/>
            <person name="Shaikh M.A."/>
            <person name="Suttiyut T."/>
            <person name="Ogas R."/>
            <person name="Tomko P."/>
            <person name="Gavelis G."/>
            <person name="Widhalm J.R."/>
            <person name="Wisecaver J.H."/>
        </authorList>
    </citation>
    <scope>NUCLEOTIDE SEQUENCE</scope>
    <source>
        <strain evidence="2">ECLA1</strain>
    </source>
</reference>
<gene>
    <name evidence="2" type="ORF">RRG08_005153</name>
</gene>
<evidence type="ECO:0000313" key="3">
    <source>
        <dbReference type="Proteomes" id="UP001283361"/>
    </source>
</evidence>
<feature type="compositionally biased region" description="Acidic residues" evidence="1">
    <location>
        <begin position="81"/>
        <end position="91"/>
    </location>
</feature>
<sequence length="161" mass="18381">MERARNTGQDGSVIFVRHGGTLIHVHRSRLQKVKGDLEQKSEKEAHQSTRESAPDCQQHQSDQSSDNEEISHSKENSPESTSDEDTESEPLEQDKEYHPHDIEKMTITDPKRIEPGQIITSDQMDSGTKISAKVLRKARKATESNKNWSHINTRVKRCLRI</sequence>
<organism evidence="2 3">
    <name type="scientific">Elysia crispata</name>
    <name type="common">lettuce slug</name>
    <dbReference type="NCBI Taxonomy" id="231223"/>
    <lineage>
        <taxon>Eukaryota</taxon>
        <taxon>Metazoa</taxon>
        <taxon>Spiralia</taxon>
        <taxon>Lophotrochozoa</taxon>
        <taxon>Mollusca</taxon>
        <taxon>Gastropoda</taxon>
        <taxon>Heterobranchia</taxon>
        <taxon>Euthyneura</taxon>
        <taxon>Panpulmonata</taxon>
        <taxon>Sacoglossa</taxon>
        <taxon>Placobranchoidea</taxon>
        <taxon>Plakobranchidae</taxon>
        <taxon>Elysia</taxon>
    </lineage>
</organism>
<accession>A0AAE0ZHX3</accession>
<keyword evidence="3" id="KW-1185">Reference proteome</keyword>
<dbReference type="Proteomes" id="UP001283361">
    <property type="component" value="Unassembled WGS sequence"/>
</dbReference>
<feature type="compositionally biased region" description="Low complexity" evidence="1">
    <location>
        <begin position="55"/>
        <end position="64"/>
    </location>
</feature>
<comment type="caution">
    <text evidence="2">The sequence shown here is derived from an EMBL/GenBank/DDBJ whole genome shotgun (WGS) entry which is preliminary data.</text>
</comment>
<proteinExistence type="predicted"/>